<feature type="compositionally biased region" description="Basic and acidic residues" evidence="3">
    <location>
        <begin position="220"/>
        <end position="235"/>
    </location>
</feature>
<evidence type="ECO:0000313" key="5">
    <source>
        <dbReference type="Proteomes" id="UP001267407"/>
    </source>
</evidence>
<reference evidence="4" key="1">
    <citation type="submission" date="2023-09" db="EMBL/GenBank/DDBJ databases">
        <title>Marinobacter sediminicola sp. nov. and Marinobacter maritimum sp. nov., isolated from marine sediment.</title>
        <authorList>
            <person name="An J."/>
        </authorList>
    </citation>
    <scope>NUCLEOTIDE SEQUENCE</scope>
    <source>
        <strain evidence="4">F60267</strain>
    </source>
</reference>
<organism evidence="4 5">
    <name type="scientific">Marinobacter xiaoshiensis</name>
    <dbReference type="NCBI Taxonomy" id="3073652"/>
    <lineage>
        <taxon>Bacteria</taxon>
        <taxon>Pseudomonadati</taxon>
        <taxon>Pseudomonadota</taxon>
        <taxon>Gammaproteobacteria</taxon>
        <taxon>Pseudomonadales</taxon>
        <taxon>Marinobacteraceae</taxon>
        <taxon>Marinobacter</taxon>
    </lineage>
</organism>
<dbReference type="PANTHER" id="PTHR31088:SF9">
    <property type="entry name" value="PHAGE SHOCK PROTEIN A"/>
    <property type="match status" value="1"/>
</dbReference>
<protein>
    <submittedName>
        <fullName evidence="4">PspA/IM30 family protein</fullName>
    </submittedName>
</protein>
<sequence length="241" mass="27437">MSIWRKLNTLFRASAHEPVAKLVDANDMRIFEQELRDAEQAIARSKRELAHLMAEKTRLERDNAGLQAAINKREQQASQALEQNEETLALELANLIAEDEALLHRQQQQHAKLQQQESELRRQLRDSGRALKHFYSEMRLAKANRHAEQVTRQLRGHATGLHSHMEDLNVSANRIRARQTEAEDVEDALTKLDQEQQHGDLDARLKAAGIDNGVSDGAKVLERLRAAQDQSERTDSSQPQP</sequence>
<evidence type="ECO:0000256" key="1">
    <source>
        <dbReference type="ARBA" id="ARBA00043985"/>
    </source>
</evidence>
<dbReference type="InterPro" id="IPR007157">
    <property type="entry name" value="PspA_VIPP1"/>
</dbReference>
<name>A0ABU2HI13_9GAMM</name>
<comment type="caution">
    <text evidence="4">The sequence shown here is derived from an EMBL/GenBank/DDBJ whole genome shotgun (WGS) entry which is preliminary data.</text>
</comment>
<dbReference type="Pfam" id="PF04012">
    <property type="entry name" value="PspA_IM30"/>
    <property type="match status" value="1"/>
</dbReference>
<dbReference type="Proteomes" id="UP001267407">
    <property type="component" value="Unassembled WGS sequence"/>
</dbReference>
<gene>
    <name evidence="4" type="ORF">RKA07_09865</name>
</gene>
<accession>A0ABU2HI13</accession>
<feature type="region of interest" description="Disordered" evidence="3">
    <location>
        <begin position="220"/>
        <end position="241"/>
    </location>
</feature>
<keyword evidence="5" id="KW-1185">Reference proteome</keyword>
<dbReference type="RefSeq" id="WP_310966227.1">
    <property type="nucleotide sequence ID" value="NZ_JAVMBO010000013.1"/>
</dbReference>
<keyword evidence="2" id="KW-0175">Coiled coil</keyword>
<evidence type="ECO:0000313" key="4">
    <source>
        <dbReference type="EMBL" id="MDS1310393.1"/>
    </source>
</evidence>
<dbReference type="PANTHER" id="PTHR31088">
    <property type="entry name" value="MEMBRANE-ASSOCIATED PROTEIN VIPP1, CHLOROPLASTIC"/>
    <property type="match status" value="1"/>
</dbReference>
<proteinExistence type="inferred from homology"/>
<feature type="coiled-coil region" evidence="2">
    <location>
        <begin position="28"/>
        <end position="123"/>
    </location>
</feature>
<comment type="similarity">
    <text evidence="1">Belongs to the PspA/Vipp/IM30 family.</text>
</comment>
<evidence type="ECO:0000256" key="3">
    <source>
        <dbReference type="SAM" id="MobiDB-lite"/>
    </source>
</evidence>
<evidence type="ECO:0000256" key="2">
    <source>
        <dbReference type="SAM" id="Coils"/>
    </source>
</evidence>
<dbReference type="EMBL" id="JAVMBO010000013">
    <property type="protein sequence ID" value="MDS1310393.1"/>
    <property type="molecule type" value="Genomic_DNA"/>
</dbReference>